<dbReference type="SUPFAM" id="SSF55021">
    <property type="entry name" value="ACT-like"/>
    <property type="match status" value="1"/>
</dbReference>
<dbReference type="UniPathway" id="UPA00121">
    <property type="reaction ID" value="UER00345"/>
</dbReference>
<organism evidence="13 14">
    <name type="scientific">Schaalia odontolytica</name>
    <dbReference type="NCBI Taxonomy" id="1660"/>
    <lineage>
        <taxon>Bacteria</taxon>
        <taxon>Bacillati</taxon>
        <taxon>Actinomycetota</taxon>
        <taxon>Actinomycetes</taxon>
        <taxon>Actinomycetales</taxon>
        <taxon>Actinomycetaceae</taxon>
        <taxon>Schaalia</taxon>
    </lineage>
</organism>
<evidence type="ECO:0000256" key="2">
    <source>
        <dbReference type="ARBA" id="ARBA00013147"/>
    </source>
</evidence>
<evidence type="ECO:0000313" key="14">
    <source>
        <dbReference type="Proteomes" id="UP000250192"/>
    </source>
</evidence>
<dbReference type="GO" id="GO:0005737">
    <property type="term" value="C:cytoplasm"/>
    <property type="evidence" value="ECO:0007669"/>
    <property type="project" value="TreeGrafter"/>
</dbReference>
<dbReference type="SUPFAM" id="SSF53850">
    <property type="entry name" value="Periplasmic binding protein-like II"/>
    <property type="match status" value="1"/>
</dbReference>
<feature type="domain" description="ACT" evidence="12">
    <location>
        <begin position="210"/>
        <end position="285"/>
    </location>
</feature>
<evidence type="ECO:0000256" key="8">
    <source>
        <dbReference type="ARBA" id="ARBA00047848"/>
    </source>
</evidence>
<evidence type="ECO:0000256" key="9">
    <source>
        <dbReference type="PIRSR" id="PIRSR001500-2"/>
    </source>
</evidence>
<keyword evidence="6 10" id="KW-0584">Phenylalanine biosynthesis</keyword>
<evidence type="ECO:0000256" key="10">
    <source>
        <dbReference type="RuleBase" id="RU361254"/>
    </source>
</evidence>
<dbReference type="PROSITE" id="PS51171">
    <property type="entry name" value="PREPHENATE_DEHYDR_3"/>
    <property type="match status" value="1"/>
</dbReference>
<dbReference type="PIRSF" id="PIRSF001500">
    <property type="entry name" value="Chor_mut_pdt_Ppr"/>
    <property type="match status" value="1"/>
</dbReference>
<reference evidence="13 14" key="1">
    <citation type="submission" date="2018-06" db="EMBL/GenBank/DDBJ databases">
        <authorList>
            <consortium name="Pathogen Informatics"/>
            <person name="Doyle S."/>
        </authorList>
    </citation>
    <scope>NUCLEOTIDE SEQUENCE [LARGE SCALE GENOMIC DNA]</scope>
    <source>
        <strain evidence="13 14">NCTC9935</strain>
    </source>
</reference>
<dbReference type="Gene3D" id="3.30.70.260">
    <property type="match status" value="1"/>
</dbReference>
<evidence type="ECO:0000256" key="4">
    <source>
        <dbReference type="ARBA" id="ARBA00022605"/>
    </source>
</evidence>
<dbReference type="FunFam" id="3.40.190.10:FF:000064">
    <property type="entry name" value="Prephenate dehydratase"/>
    <property type="match status" value="1"/>
</dbReference>
<comment type="catalytic activity">
    <reaction evidence="8 10">
        <text>prephenate + H(+) = 3-phenylpyruvate + CO2 + H2O</text>
        <dbReference type="Rhea" id="RHEA:21648"/>
        <dbReference type="ChEBI" id="CHEBI:15377"/>
        <dbReference type="ChEBI" id="CHEBI:15378"/>
        <dbReference type="ChEBI" id="CHEBI:16526"/>
        <dbReference type="ChEBI" id="CHEBI:18005"/>
        <dbReference type="ChEBI" id="CHEBI:29934"/>
        <dbReference type="EC" id="4.2.1.51"/>
    </reaction>
</comment>
<comment type="pathway">
    <text evidence="1 10">Amino-acid biosynthesis; L-phenylalanine biosynthesis; phenylpyruvate from prephenate: step 1/1.</text>
</comment>
<evidence type="ECO:0000313" key="13">
    <source>
        <dbReference type="EMBL" id="SPT55320.1"/>
    </source>
</evidence>
<evidence type="ECO:0000256" key="5">
    <source>
        <dbReference type="ARBA" id="ARBA00023141"/>
    </source>
</evidence>
<dbReference type="GO" id="GO:0009094">
    <property type="term" value="P:L-phenylalanine biosynthetic process"/>
    <property type="evidence" value="ECO:0007669"/>
    <property type="project" value="UniProtKB-UniPathway"/>
</dbReference>
<dbReference type="EC" id="4.2.1.51" evidence="2 10"/>
<dbReference type="Proteomes" id="UP000250192">
    <property type="component" value="Unassembled WGS sequence"/>
</dbReference>
<evidence type="ECO:0000259" key="12">
    <source>
        <dbReference type="PROSITE" id="PS51671"/>
    </source>
</evidence>
<dbReference type="CDD" id="cd04905">
    <property type="entry name" value="ACT_CM-PDT"/>
    <property type="match status" value="1"/>
</dbReference>
<dbReference type="FunFam" id="3.30.70.260:FF:000012">
    <property type="entry name" value="Prephenate dehydratase"/>
    <property type="match status" value="1"/>
</dbReference>
<feature type="site" description="Essential for prephenate dehydratase activity" evidence="9">
    <location>
        <position position="188"/>
    </location>
</feature>
<dbReference type="CDD" id="cd13632">
    <property type="entry name" value="PBP2_Aa-PDT_like"/>
    <property type="match status" value="1"/>
</dbReference>
<keyword evidence="4 10" id="KW-0028">Amino-acid biosynthesis</keyword>
<dbReference type="InterPro" id="IPR008242">
    <property type="entry name" value="Chor_mutase/pphenate_deHydtase"/>
</dbReference>
<dbReference type="EMBL" id="UAPR01000002">
    <property type="protein sequence ID" value="SPT55320.1"/>
    <property type="molecule type" value="Genomic_DNA"/>
</dbReference>
<evidence type="ECO:0000259" key="11">
    <source>
        <dbReference type="PROSITE" id="PS51171"/>
    </source>
</evidence>
<dbReference type="PROSITE" id="PS00857">
    <property type="entry name" value="PREPHENATE_DEHYDR_1"/>
    <property type="match status" value="1"/>
</dbReference>
<sequence length="335" mass="35026">MTTNIPGPAPLGDKLRIAFLGPFGTFTEQAVHQVAPAGATLLPMTSAPQALAAVRRGEADRAVVPIENSIEGGVNATLDSLSHGDPLVIVAEMHVHVVFQLAVLPGTRPEDIRRIGTHPHAWAQCRGWVEETFPGAIHVPATSTAAAAELLSDGDASFDAALCNAVSVNTYGLEALFTDVADNPGAITRFVLVARPGAVPSPTGADKTTIQVALPVNESGALLTLLEQFSARGVDLSRIESRPSGDGLGNYTFSIDIVGHIREERVQAALVGLHRYSPEVRFMGSYPRVDGVRASVTPGTTDEAFRAGRAWVADLLHGGDGTGEVAGSAPSWPLV</sequence>
<dbReference type="InterPro" id="IPR045865">
    <property type="entry name" value="ACT-like_dom_sf"/>
</dbReference>
<dbReference type="Gene3D" id="3.40.190.10">
    <property type="entry name" value="Periplasmic binding protein-like II"/>
    <property type="match status" value="2"/>
</dbReference>
<proteinExistence type="predicted"/>
<dbReference type="Pfam" id="PF00800">
    <property type="entry name" value="PDT"/>
    <property type="match status" value="1"/>
</dbReference>
<dbReference type="PROSITE" id="PS51671">
    <property type="entry name" value="ACT"/>
    <property type="match status" value="1"/>
</dbReference>
<dbReference type="GeneID" id="93758283"/>
<dbReference type="PANTHER" id="PTHR21022:SF19">
    <property type="entry name" value="PREPHENATE DEHYDRATASE-RELATED"/>
    <property type="match status" value="1"/>
</dbReference>
<dbReference type="RefSeq" id="WP_111823354.1">
    <property type="nucleotide sequence ID" value="NZ_CAUQLB010000013.1"/>
</dbReference>
<dbReference type="GO" id="GO:0004664">
    <property type="term" value="F:prephenate dehydratase activity"/>
    <property type="evidence" value="ECO:0007669"/>
    <property type="project" value="UniProtKB-UniRule"/>
</dbReference>
<feature type="domain" description="Prephenate dehydratase" evidence="11">
    <location>
        <begin position="16"/>
        <end position="195"/>
    </location>
</feature>
<dbReference type="AlphaFoldDB" id="A0A2X0UI58"/>
<evidence type="ECO:0000256" key="3">
    <source>
        <dbReference type="ARBA" id="ARBA00021872"/>
    </source>
</evidence>
<dbReference type="PANTHER" id="PTHR21022">
    <property type="entry name" value="PREPHENATE DEHYDRATASE P PROTEIN"/>
    <property type="match status" value="1"/>
</dbReference>
<evidence type="ECO:0000256" key="1">
    <source>
        <dbReference type="ARBA" id="ARBA00004741"/>
    </source>
</evidence>
<dbReference type="InterPro" id="IPR018528">
    <property type="entry name" value="Preph_deHydtase_CS"/>
</dbReference>
<keyword evidence="7 10" id="KW-0456">Lyase</keyword>
<dbReference type="NCBIfam" id="NF008865">
    <property type="entry name" value="PRK11898.1"/>
    <property type="match status" value="1"/>
</dbReference>
<dbReference type="InterPro" id="IPR001086">
    <property type="entry name" value="Preph_deHydtase"/>
</dbReference>
<evidence type="ECO:0000256" key="6">
    <source>
        <dbReference type="ARBA" id="ARBA00023222"/>
    </source>
</evidence>
<dbReference type="OrthoDB" id="9802281at2"/>
<name>A0A2X0UI58_9ACTO</name>
<gene>
    <name evidence="10 13" type="primary">pheA</name>
    <name evidence="13" type="ORF">NCTC9935_00818</name>
</gene>
<evidence type="ECO:0000256" key="7">
    <source>
        <dbReference type="ARBA" id="ARBA00023239"/>
    </source>
</evidence>
<dbReference type="STRING" id="1660.APY09_02340"/>
<protein>
    <recommendedName>
        <fullName evidence="3 10">Prephenate dehydratase</fullName>
        <shortName evidence="10">PDT</shortName>
        <ecNumber evidence="2 10">4.2.1.51</ecNumber>
    </recommendedName>
</protein>
<keyword evidence="5 10" id="KW-0057">Aromatic amino acid biosynthesis</keyword>
<dbReference type="PROSITE" id="PS00858">
    <property type="entry name" value="PREPHENATE_DEHYDR_2"/>
    <property type="match status" value="1"/>
</dbReference>
<accession>A0A2X0UI58</accession>
<keyword evidence="14" id="KW-1185">Reference proteome</keyword>
<dbReference type="InterPro" id="IPR002912">
    <property type="entry name" value="ACT_dom"/>
</dbReference>